<feature type="domain" description="Myotubularin phosphatase" evidence="8">
    <location>
        <begin position="256"/>
        <end position="672"/>
    </location>
</feature>
<dbReference type="InterPro" id="IPR029021">
    <property type="entry name" value="Prot-tyrosine_phosphatase-like"/>
</dbReference>
<dbReference type="PROSITE" id="PS51339">
    <property type="entry name" value="PPASE_MYOTUBULARIN"/>
    <property type="match status" value="1"/>
</dbReference>
<dbReference type="GO" id="GO:0004438">
    <property type="term" value="F:phosphatidylinositol-3-phosphate phosphatase activity"/>
    <property type="evidence" value="ECO:0007669"/>
    <property type="project" value="TreeGrafter"/>
</dbReference>
<evidence type="ECO:0000259" key="8">
    <source>
        <dbReference type="PROSITE" id="PS51339"/>
    </source>
</evidence>
<dbReference type="InterPro" id="IPR004182">
    <property type="entry name" value="GRAM"/>
</dbReference>
<feature type="non-terminal residue" evidence="9">
    <location>
        <position position="1"/>
    </location>
</feature>
<dbReference type="InterPro" id="IPR010569">
    <property type="entry name" value="Myotubularin-like_Pase_dom"/>
</dbReference>
<dbReference type="Proteomes" id="UP000663845">
    <property type="component" value="Unassembled WGS sequence"/>
</dbReference>
<evidence type="ECO:0000256" key="1">
    <source>
        <dbReference type="ARBA" id="ARBA00004184"/>
    </source>
</evidence>
<dbReference type="GO" id="GO:0012505">
    <property type="term" value="C:endomembrane system"/>
    <property type="evidence" value="ECO:0007669"/>
    <property type="project" value="UniProtKB-SubCell"/>
</dbReference>
<dbReference type="GO" id="GO:0016020">
    <property type="term" value="C:membrane"/>
    <property type="evidence" value="ECO:0007669"/>
    <property type="project" value="TreeGrafter"/>
</dbReference>
<dbReference type="EMBL" id="CAJNOG010002544">
    <property type="protein sequence ID" value="CAF1509426.1"/>
    <property type="molecule type" value="Genomic_DNA"/>
</dbReference>
<comment type="caution">
    <text evidence="9">The sequence shown here is derived from an EMBL/GenBank/DDBJ whole genome shotgun (WGS) entry which is preliminary data.</text>
</comment>
<gene>
    <name evidence="9" type="ORF">JYZ213_LOCUS43947</name>
</gene>
<evidence type="ECO:0000256" key="7">
    <source>
        <dbReference type="SAM" id="MobiDB-lite"/>
    </source>
</evidence>
<evidence type="ECO:0000256" key="4">
    <source>
        <dbReference type="ARBA" id="ARBA00023098"/>
    </source>
</evidence>
<evidence type="ECO:0000256" key="6">
    <source>
        <dbReference type="PIRSR" id="PIRSR630564-2"/>
    </source>
</evidence>
<dbReference type="SUPFAM" id="SSF52799">
    <property type="entry name" value="(Phosphotyrosine protein) phosphatases II"/>
    <property type="match status" value="2"/>
</dbReference>
<reference evidence="9" key="1">
    <citation type="submission" date="2021-02" db="EMBL/GenBank/DDBJ databases">
        <authorList>
            <person name="Nowell W R."/>
        </authorList>
    </citation>
    <scope>NUCLEOTIDE SEQUENCE</scope>
</reference>
<evidence type="ECO:0000256" key="3">
    <source>
        <dbReference type="ARBA" id="ARBA00012903"/>
    </source>
</evidence>
<name>A0A815TYU8_9BILA</name>
<protein>
    <recommendedName>
        <fullName evidence="3">phosphatidylinositol-3,5-bisphosphate 3-phosphatase</fullName>
        <ecNumber evidence="3">3.1.3.95</ecNumber>
    </recommendedName>
</protein>
<feature type="compositionally biased region" description="Polar residues" evidence="7">
    <location>
        <begin position="52"/>
        <end position="68"/>
    </location>
</feature>
<evidence type="ECO:0000256" key="5">
    <source>
        <dbReference type="PIRSR" id="PIRSR630564-1"/>
    </source>
</evidence>
<dbReference type="GO" id="GO:0052629">
    <property type="term" value="F:phosphatidylinositol-3,5-bisphosphate 3-phosphatase activity"/>
    <property type="evidence" value="ECO:0007669"/>
    <property type="project" value="UniProtKB-EC"/>
</dbReference>
<evidence type="ECO:0000313" key="9">
    <source>
        <dbReference type="EMBL" id="CAF1509426.1"/>
    </source>
</evidence>
<feature type="non-terminal residue" evidence="9">
    <location>
        <position position="672"/>
    </location>
</feature>
<dbReference type="PANTHER" id="PTHR10807:SF128">
    <property type="entry name" value="PHOSPHATIDYLINOSITOL-3,5-BISPHOSPHATE 3-PHOSPHATASE"/>
    <property type="match status" value="1"/>
</dbReference>
<dbReference type="Pfam" id="PF06602">
    <property type="entry name" value="Myotub-related"/>
    <property type="match status" value="2"/>
</dbReference>
<feature type="binding site" evidence="6">
    <location>
        <begin position="462"/>
        <end position="463"/>
    </location>
    <ligand>
        <name>substrate</name>
    </ligand>
</feature>
<dbReference type="PANTHER" id="PTHR10807">
    <property type="entry name" value="MYOTUBULARIN-RELATED"/>
    <property type="match status" value="1"/>
</dbReference>
<dbReference type="SUPFAM" id="SSF50729">
    <property type="entry name" value="PH domain-like"/>
    <property type="match status" value="1"/>
</dbReference>
<organism evidence="9 10">
    <name type="scientific">Adineta steineri</name>
    <dbReference type="NCBI Taxonomy" id="433720"/>
    <lineage>
        <taxon>Eukaryota</taxon>
        <taxon>Metazoa</taxon>
        <taxon>Spiralia</taxon>
        <taxon>Gnathifera</taxon>
        <taxon>Rotifera</taxon>
        <taxon>Eurotatoria</taxon>
        <taxon>Bdelloidea</taxon>
        <taxon>Adinetida</taxon>
        <taxon>Adinetidae</taxon>
        <taxon>Adineta</taxon>
    </lineage>
</organism>
<dbReference type="AlphaFoldDB" id="A0A815TYU8"/>
<evidence type="ECO:0000313" key="10">
    <source>
        <dbReference type="Proteomes" id="UP000663845"/>
    </source>
</evidence>
<feature type="region of interest" description="Disordered" evidence="7">
    <location>
        <begin position="1"/>
        <end position="68"/>
    </location>
</feature>
<dbReference type="InterPro" id="IPR030564">
    <property type="entry name" value="Myotubularin"/>
</dbReference>
<dbReference type="EC" id="3.1.3.95" evidence="3"/>
<feature type="active site" description="Phosphocysteine intermediate" evidence="5">
    <location>
        <position position="525"/>
    </location>
</feature>
<evidence type="ECO:0000256" key="2">
    <source>
        <dbReference type="ARBA" id="ARBA00007471"/>
    </source>
</evidence>
<keyword evidence="4" id="KW-0443">Lipid metabolism</keyword>
<feature type="binding site" evidence="6">
    <location>
        <begin position="525"/>
        <end position="531"/>
    </location>
    <ligand>
        <name>substrate</name>
    </ligand>
</feature>
<sequence length="672" mass="77050">MSRDVHRSSMKKLNRSNSDDDIHLRPMATLIHSKPTSHGAGETSFGARDDGSSMSSSNEYVAPSPYQNTSSAIAGATRGYMTDRYHVTAIPEQQPTVVHTYELSLPIKLLPGEDDVKLKEDITYRIHNRSIPYRGDLIVTKYRLMFVTKPPDPIQVLVDVPLGMISQIEKIGGQTRSNMSDGAAYGIEINCKDLRHFFFGNGKEQNQRRNLLDHLTRLVFPFSISKADITNPLQFFGSFFALDYKKKMCPSVIDEGWTLYNKMKDYTRMGIQQNSDPHWTINAEINKNYALCDTYPDILVLPSSFDTTRLQRVADFRSRNRIPGIQQNSDPHWTINAEINKNYALCDTYPDILVLPSSFDTTRLQRVADFRSRNRIPVLSWYSRETYATITRSSQPLTGLANRTCDDDIELLRKIADANVNQGFKLIILDARPKVNAMANMANGGGYEDYPNCELEFHNIQNIHVMRESLRKLHAAIRNAAHDDKTWFSDLENSNWLFHIRAVLTAAIRLVSLVHNEKRSVLVHCSDGWDRTAQLTSLAMLMLDAHYRTLNGYMILIEKEWISFGHKFFMRIGHGDKSDSERSPVFLQFLDCTFQLLQQFPSAFEFNEKLLVTIADNLYSCQYGTFLLNSDKLRTDMKVSEHTMSTWTPILRDRRLYLNPSYTEKSDKVLLL</sequence>
<dbReference type="Gene3D" id="2.30.29.30">
    <property type="entry name" value="Pleckstrin-homology domain (PH domain)/Phosphotyrosine-binding domain (PTB)"/>
    <property type="match status" value="1"/>
</dbReference>
<accession>A0A815TYU8</accession>
<dbReference type="InterPro" id="IPR016130">
    <property type="entry name" value="Tyr_Pase_AS"/>
</dbReference>
<dbReference type="InterPro" id="IPR003595">
    <property type="entry name" value="Tyr_Pase_cat"/>
</dbReference>
<dbReference type="GO" id="GO:0005737">
    <property type="term" value="C:cytoplasm"/>
    <property type="evidence" value="ECO:0007669"/>
    <property type="project" value="TreeGrafter"/>
</dbReference>
<dbReference type="Pfam" id="PF02893">
    <property type="entry name" value="GRAM"/>
    <property type="match status" value="1"/>
</dbReference>
<dbReference type="SMART" id="SM00404">
    <property type="entry name" value="PTPc_motif"/>
    <property type="match status" value="1"/>
</dbReference>
<dbReference type="InterPro" id="IPR011993">
    <property type="entry name" value="PH-like_dom_sf"/>
</dbReference>
<comment type="similarity">
    <text evidence="2">Belongs to the protein-tyrosine phosphatase family. Non-receptor class myotubularin subfamily.</text>
</comment>
<comment type="subcellular location">
    <subcellularLocation>
        <location evidence="1">Endomembrane system</location>
        <topology evidence="1">Peripheral membrane protein</topology>
    </subcellularLocation>
</comment>
<dbReference type="GO" id="GO:0046856">
    <property type="term" value="P:phosphatidylinositol dephosphorylation"/>
    <property type="evidence" value="ECO:0007669"/>
    <property type="project" value="TreeGrafter"/>
</dbReference>
<dbReference type="PROSITE" id="PS00383">
    <property type="entry name" value="TYR_PHOSPHATASE_1"/>
    <property type="match status" value="1"/>
</dbReference>
<proteinExistence type="inferred from homology"/>